<gene>
    <name evidence="2" type="ORF">GCM10023213_44950</name>
</gene>
<keyword evidence="1" id="KW-1133">Transmembrane helix</keyword>
<keyword evidence="1" id="KW-0812">Transmembrane</keyword>
<evidence type="ECO:0000313" key="3">
    <source>
        <dbReference type="Proteomes" id="UP001499852"/>
    </source>
</evidence>
<accession>A0ABP9PSX3</accession>
<keyword evidence="3" id="KW-1185">Reference proteome</keyword>
<sequence>MIGLSILLAISPFLWFFLGLLTGYYTEYKQGVPFADAHQKAVRTFVEGGNFGHSRFVRSTQWNVWSIQWKDDQHRLESIRLIGLVPEKGERYFEKPYLPKKTSLGTTVHRELSSEEKAAIQKIRSQSLPWIEMPAPTDSVEKVRVRIIAPVHADKSCLECHEVQVGAILGAFDYRFY</sequence>
<organism evidence="2 3">
    <name type="scientific">Prosthecobacter algae</name>
    <dbReference type="NCBI Taxonomy" id="1144682"/>
    <lineage>
        <taxon>Bacteria</taxon>
        <taxon>Pseudomonadati</taxon>
        <taxon>Verrucomicrobiota</taxon>
        <taxon>Verrucomicrobiia</taxon>
        <taxon>Verrucomicrobiales</taxon>
        <taxon>Verrucomicrobiaceae</taxon>
        <taxon>Prosthecobacter</taxon>
    </lineage>
</organism>
<reference evidence="3" key="1">
    <citation type="journal article" date="2019" name="Int. J. Syst. Evol. Microbiol.">
        <title>The Global Catalogue of Microorganisms (GCM) 10K type strain sequencing project: providing services to taxonomists for standard genome sequencing and annotation.</title>
        <authorList>
            <consortium name="The Broad Institute Genomics Platform"/>
            <consortium name="The Broad Institute Genome Sequencing Center for Infectious Disease"/>
            <person name="Wu L."/>
            <person name="Ma J."/>
        </authorList>
    </citation>
    <scope>NUCLEOTIDE SEQUENCE [LARGE SCALE GENOMIC DNA]</scope>
    <source>
        <strain evidence="3">JCM 18053</strain>
    </source>
</reference>
<evidence type="ECO:0000256" key="1">
    <source>
        <dbReference type="SAM" id="Phobius"/>
    </source>
</evidence>
<evidence type="ECO:0000313" key="2">
    <source>
        <dbReference type="EMBL" id="GAA5148521.1"/>
    </source>
</evidence>
<keyword evidence="1" id="KW-0472">Membrane</keyword>
<dbReference type="EMBL" id="BAABIA010000011">
    <property type="protein sequence ID" value="GAA5148521.1"/>
    <property type="molecule type" value="Genomic_DNA"/>
</dbReference>
<comment type="caution">
    <text evidence="2">The sequence shown here is derived from an EMBL/GenBank/DDBJ whole genome shotgun (WGS) entry which is preliminary data.</text>
</comment>
<protein>
    <submittedName>
        <fullName evidence="2">Uncharacterized protein</fullName>
    </submittedName>
</protein>
<proteinExistence type="predicted"/>
<feature type="transmembrane region" description="Helical" evidence="1">
    <location>
        <begin position="6"/>
        <end position="25"/>
    </location>
</feature>
<dbReference type="Proteomes" id="UP001499852">
    <property type="component" value="Unassembled WGS sequence"/>
</dbReference>
<name>A0ABP9PSX3_9BACT</name>